<feature type="chain" id="PRO_5037092848" evidence="1">
    <location>
        <begin position="24"/>
        <end position="159"/>
    </location>
</feature>
<feature type="signal peptide" evidence="1">
    <location>
        <begin position="1"/>
        <end position="23"/>
    </location>
</feature>
<dbReference type="Proteomes" id="UP000718012">
    <property type="component" value="Unassembled WGS sequence"/>
</dbReference>
<evidence type="ECO:0000313" key="3">
    <source>
        <dbReference type="EMBL" id="HJF08392.1"/>
    </source>
</evidence>
<gene>
    <name evidence="3" type="ORF">K8U81_09420</name>
</gene>
<reference evidence="3" key="1">
    <citation type="journal article" date="2021" name="PeerJ">
        <title>Extensive microbial diversity within the chicken gut microbiome revealed by metagenomics and culture.</title>
        <authorList>
            <person name="Gilroy R."/>
            <person name="Ravi A."/>
            <person name="Getino M."/>
            <person name="Pursley I."/>
            <person name="Horton D.L."/>
            <person name="Alikhan N.F."/>
            <person name="Baker D."/>
            <person name="Gharbi K."/>
            <person name="Hall N."/>
            <person name="Watson M."/>
            <person name="Adriaenssens E.M."/>
            <person name="Foster-Nyarko E."/>
            <person name="Jarju S."/>
            <person name="Secka A."/>
            <person name="Antonio M."/>
            <person name="Oren A."/>
            <person name="Chaudhuri R.R."/>
            <person name="La Ragione R."/>
            <person name="Hildebrand F."/>
            <person name="Pallen M.J."/>
        </authorList>
    </citation>
    <scope>NUCLEOTIDE SEQUENCE</scope>
    <source>
        <strain evidence="3">CHK165-8395</strain>
    </source>
</reference>
<protein>
    <submittedName>
        <fullName evidence="3">Lipocalin family protein</fullName>
    </submittedName>
</protein>
<dbReference type="EMBL" id="DYXD01000209">
    <property type="protein sequence ID" value="HJF08392.1"/>
    <property type="molecule type" value="Genomic_DNA"/>
</dbReference>
<dbReference type="Pfam" id="PF13648">
    <property type="entry name" value="Lipocalin_4"/>
    <property type="match status" value="1"/>
</dbReference>
<evidence type="ECO:0000313" key="4">
    <source>
        <dbReference type="Proteomes" id="UP000718012"/>
    </source>
</evidence>
<feature type="non-terminal residue" evidence="3">
    <location>
        <position position="1"/>
    </location>
</feature>
<dbReference type="AlphaFoldDB" id="A0A921FE03"/>
<reference evidence="3" key="2">
    <citation type="submission" date="2021-09" db="EMBL/GenBank/DDBJ databases">
        <authorList>
            <person name="Gilroy R."/>
        </authorList>
    </citation>
    <scope>NUCLEOTIDE SEQUENCE</scope>
    <source>
        <strain evidence="3">CHK165-8395</strain>
    </source>
</reference>
<accession>A0A921FE03</accession>
<organism evidence="3 4">
    <name type="scientific">Phocaeicola coprocola</name>
    <dbReference type="NCBI Taxonomy" id="310298"/>
    <lineage>
        <taxon>Bacteria</taxon>
        <taxon>Pseudomonadati</taxon>
        <taxon>Bacteroidota</taxon>
        <taxon>Bacteroidia</taxon>
        <taxon>Bacteroidales</taxon>
        <taxon>Bacteroidaceae</taxon>
        <taxon>Phocaeicola</taxon>
    </lineage>
</organism>
<comment type="caution">
    <text evidence="3">The sequence shown here is derived from an EMBL/GenBank/DDBJ whole genome shotgun (WGS) entry which is preliminary data.</text>
</comment>
<dbReference type="InterPro" id="IPR024311">
    <property type="entry name" value="Lipocalin-like"/>
</dbReference>
<evidence type="ECO:0000259" key="2">
    <source>
        <dbReference type="Pfam" id="PF13648"/>
    </source>
</evidence>
<name>A0A921FE03_9BACT</name>
<proteinExistence type="predicted"/>
<feature type="domain" description="Lipocalin-like" evidence="2">
    <location>
        <begin position="37"/>
        <end position="137"/>
    </location>
</feature>
<keyword evidence="1" id="KW-0732">Signal</keyword>
<evidence type="ECO:0000256" key="1">
    <source>
        <dbReference type="SAM" id="SignalP"/>
    </source>
</evidence>
<sequence>NKINPMKKILFLATLLISVFCFSSCSKDDEAIEVNQLEGVWGMTAVNGYYYYEGEKISYNENFNPFEPTDDCEKITIEKIEGNKYTVTHYEYYSGTWRQYDSENFYLEGNNMIPESMEGVDVSSAKILEASSDKLVIETTGADEDGNFYDKYTYTRMAE</sequence>